<dbReference type="AlphaFoldDB" id="A0A5C3KB14"/>
<protein>
    <submittedName>
        <fullName evidence="1">Uncharacterized protein</fullName>
    </submittedName>
</protein>
<gene>
    <name evidence="1" type="ORF">FA15DRAFT_676183</name>
</gene>
<keyword evidence="2" id="KW-1185">Reference proteome</keyword>
<organism evidence="1 2">
    <name type="scientific">Coprinopsis marcescibilis</name>
    <name type="common">Agaric fungus</name>
    <name type="synonym">Psathyrella marcescibilis</name>
    <dbReference type="NCBI Taxonomy" id="230819"/>
    <lineage>
        <taxon>Eukaryota</taxon>
        <taxon>Fungi</taxon>
        <taxon>Dikarya</taxon>
        <taxon>Basidiomycota</taxon>
        <taxon>Agaricomycotina</taxon>
        <taxon>Agaricomycetes</taxon>
        <taxon>Agaricomycetidae</taxon>
        <taxon>Agaricales</taxon>
        <taxon>Agaricineae</taxon>
        <taxon>Psathyrellaceae</taxon>
        <taxon>Coprinopsis</taxon>
    </lineage>
</organism>
<accession>A0A5C3KB14</accession>
<evidence type="ECO:0000313" key="2">
    <source>
        <dbReference type="Proteomes" id="UP000307440"/>
    </source>
</evidence>
<reference evidence="1 2" key="1">
    <citation type="journal article" date="2019" name="Nat. Ecol. Evol.">
        <title>Megaphylogeny resolves global patterns of mushroom evolution.</title>
        <authorList>
            <person name="Varga T."/>
            <person name="Krizsan K."/>
            <person name="Foldi C."/>
            <person name="Dima B."/>
            <person name="Sanchez-Garcia M."/>
            <person name="Sanchez-Ramirez S."/>
            <person name="Szollosi G.J."/>
            <person name="Szarkandi J.G."/>
            <person name="Papp V."/>
            <person name="Albert L."/>
            <person name="Andreopoulos W."/>
            <person name="Angelini C."/>
            <person name="Antonin V."/>
            <person name="Barry K.W."/>
            <person name="Bougher N.L."/>
            <person name="Buchanan P."/>
            <person name="Buyck B."/>
            <person name="Bense V."/>
            <person name="Catcheside P."/>
            <person name="Chovatia M."/>
            <person name="Cooper J."/>
            <person name="Damon W."/>
            <person name="Desjardin D."/>
            <person name="Finy P."/>
            <person name="Geml J."/>
            <person name="Haridas S."/>
            <person name="Hughes K."/>
            <person name="Justo A."/>
            <person name="Karasinski D."/>
            <person name="Kautmanova I."/>
            <person name="Kiss B."/>
            <person name="Kocsube S."/>
            <person name="Kotiranta H."/>
            <person name="LaButti K.M."/>
            <person name="Lechner B.E."/>
            <person name="Liimatainen K."/>
            <person name="Lipzen A."/>
            <person name="Lukacs Z."/>
            <person name="Mihaltcheva S."/>
            <person name="Morgado L.N."/>
            <person name="Niskanen T."/>
            <person name="Noordeloos M.E."/>
            <person name="Ohm R.A."/>
            <person name="Ortiz-Santana B."/>
            <person name="Ovrebo C."/>
            <person name="Racz N."/>
            <person name="Riley R."/>
            <person name="Savchenko A."/>
            <person name="Shiryaev A."/>
            <person name="Soop K."/>
            <person name="Spirin V."/>
            <person name="Szebenyi C."/>
            <person name="Tomsovsky M."/>
            <person name="Tulloss R.E."/>
            <person name="Uehling J."/>
            <person name="Grigoriev I.V."/>
            <person name="Vagvolgyi C."/>
            <person name="Papp T."/>
            <person name="Martin F.M."/>
            <person name="Miettinen O."/>
            <person name="Hibbett D.S."/>
            <person name="Nagy L.G."/>
        </authorList>
    </citation>
    <scope>NUCLEOTIDE SEQUENCE [LARGE SCALE GENOMIC DNA]</scope>
    <source>
        <strain evidence="1 2">CBS 121175</strain>
    </source>
</reference>
<evidence type="ECO:0000313" key="1">
    <source>
        <dbReference type="EMBL" id="TFK17279.1"/>
    </source>
</evidence>
<dbReference type="EMBL" id="ML210538">
    <property type="protein sequence ID" value="TFK17279.1"/>
    <property type="molecule type" value="Genomic_DNA"/>
</dbReference>
<dbReference type="Proteomes" id="UP000307440">
    <property type="component" value="Unassembled WGS sequence"/>
</dbReference>
<name>A0A5C3KB14_COPMA</name>
<sequence>MDLPLHSHFGCMRSFPGVLLLVPLKQRQVTRTRQLRPDHYNHCPWELLTNPSDPKHVIVSTVGHTPSPNFLVSGVERESNPQPSGG</sequence>
<proteinExistence type="predicted"/>